<gene>
    <name evidence="11 16" type="primary">galK</name>
    <name evidence="16" type="ORF">GC722_08520</name>
</gene>
<evidence type="ECO:0000256" key="4">
    <source>
        <dbReference type="ARBA" id="ARBA00022723"/>
    </source>
</evidence>
<dbReference type="RefSeq" id="WP_156609513.1">
    <property type="nucleotide sequence ID" value="NZ_WPCU01000005.1"/>
</dbReference>
<evidence type="ECO:0000256" key="1">
    <source>
        <dbReference type="ARBA" id="ARBA00006566"/>
    </source>
</evidence>
<evidence type="ECO:0000256" key="2">
    <source>
        <dbReference type="ARBA" id="ARBA00022490"/>
    </source>
</evidence>
<dbReference type="HAMAP" id="MF_00246">
    <property type="entry name" value="Galactokinase"/>
    <property type="match status" value="1"/>
</dbReference>
<dbReference type="InterPro" id="IPR036554">
    <property type="entry name" value="GHMP_kinase_C_sf"/>
</dbReference>
<dbReference type="InterPro" id="IPR019741">
    <property type="entry name" value="Galactokinase_CS"/>
</dbReference>
<evidence type="ECO:0000256" key="9">
    <source>
        <dbReference type="ARBA" id="ARBA00023144"/>
    </source>
</evidence>
<dbReference type="InterPro" id="IPR014721">
    <property type="entry name" value="Ribsml_uS5_D2-typ_fold_subgr"/>
</dbReference>
<dbReference type="PANTHER" id="PTHR10457">
    <property type="entry name" value="MEVALONATE KINASE/GALACTOKINASE"/>
    <property type="match status" value="1"/>
</dbReference>
<evidence type="ECO:0000256" key="5">
    <source>
        <dbReference type="ARBA" id="ARBA00022741"/>
    </source>
</evidence>
<dbReference type="SUPFAM" id="SSF55060">
    <property type="entry name" value="GHMP Kinase, C-terminal domain"/>
    <property type="match status" value="1"/>
</dbReference>
<dbReference type="SUPFAM" id="SSF54211">
    <property type="entry name" value="Ribosomal protein S5 domain 2-like"/>
    <property type="match status" value="1"/>
</dbReference>
<keyword evidence="2 11" id="KW-0963">Cytoplasm</keyword>
<dbReference type="PRINTS" id="PR00473">
    <property type="entry name" value="GALCTOKINASE"/>
</dbReference>
<dbReference type="GO" id="GO:0000287">
    <property type="term" value="F:magnesium ion binding"/>
    <property type="evidence" value="ECO:0007669"/>
    <property type="project" value="UniProtKB-UniRule"/>
</dbReference>
<name>A0A6A9UWL8_9ACTN</name>
<feature type="binding site" evidence="11">
    <location>
        <position position="135"/>
    </location>
    <ligand>
        <name>Mg(2+)</name>
        <dbReference type="ChEBI" id="CHEBI:18420"/>
    </ligand>
</feature>
<accession>A0A6A9UWL8</accession>
<feature type="binding site" evidence="11">
    <location>
        <begin position="129"/>
        <end position="135"/>
    </location>
    <ligand>
        <name>ATP</name>
        <dbReference type="ChEBI" id="CHEBI:30616"/>
    </ligand>
</feature>
<keyword evidence="3 11" id="KW-0808">Transferase</keyword>
<evidence type="ECO:0000313" key="16">
    <source>
        <dbReference type="EMBL" id="MVA76065.1"/>
    </source>
</evidence>
<dbReference type="UniPathway" id="UPA00214"/>
<dbReference type="GO" id="GO:0005829">
    <property type="term" value="C:cytosol"/>
    <property type="evidence" value="ECO:0007669"/>
    <property type="project" value="TreeGrafter"/>
</dbReference>
<organism evidence="16 17">
    <name type="scientific">Auraticoccus cholistanensis</name>
    <dbReference type="NCBI Taxonomy" id="2656650"/>
    <lineage>
        <taxon>Bacteria</taxon>
        <taxon>Bacillati</taxon>
        <taxon>Actinomycetota</taxon>
        <taxon>Actinomycetes</taxon>
        <taxon>Propionibacteriales</taxon>
        <taxon>Propionibacteriaceae</taxon>
        <taxon>Auraticoccus</taxon>
    </lineage>
</organism>
<dbReference type="PANTHER" id="PTHR10457:SF7">
    <property type="entry name" value="GALACTOKINASE-RELATED"/>
    <property type="match status" value="1"/>
</dbReference>
<dbReference type="FunFam" id="3.30.70.890:FF:000001">
    <property type="entry name" value="Galactokinase"/>
    <property type="match status" value="1"/>
</dbReference>
<evidence type="ECO:0000256" key="12">
    <source>
        <dbReference type="NCBIfam" id="TIGR00131"/>
    </source>
</evidence>
<keyword evidence="10 11" id="KW-0119">Carbohydrate metabolism</keyword>
<dbReference type="PIRSF" id="PIRSF000530">
    <property type="entry name" value="Galactokinase"/>
    <property type="match status" value="1"/>
</dbReference>
<feature type="active site" description="Proton acceptor" evidence="11">
    <location>
        <position position="179"/>
    </location>
</feature>
<comment type="caution">
    <text evidence="16">The sequence shown here is derived from an EMBL/GenBank/DDBJ whole genome shotgun (WGS) entry which is preliminary data.</text>
</comment>
<feature type="domain" description="GHMP kinase N-terminal" evidence="13">
    <location>
        <begin position="100"/>
        <end position="185"/>
    </location>
</feature>
<keyword evidence="17" id="KW-1185">Reference proteome</keyword>
<evidence type="ECO:0000256" key="6">
    <source>
        <dbReference type="ARBA" id="ARBA00022777"/>
    </source>
</evidence>
<comment type="function">
    <text evidence="11">Catalyzes the transfer of the gamma-phosphate of ATP to D-galactose to form alpha-D-galactose-1-phosphate (Gal-1-P).</text>
</comment>
<dbReference type="Pfam" id="PF00288">
    <property type="entry name" value="GHMP_kinases_N"/>
    <property type="match status" value="1"/>
</dbReference>
<dbReference type="InterPro" id="IPR000705">
    <property type="entry name" value="Galactokinase"/>
</dbReference>
<feature type="binding site" evidence="11">
    <location>
        <begin position="42"/>
        <end position="45"/>
    </location>
    <ligand>
        <name>substrate</name>
    </ligand>
</feature>
<protein>
    <recommendedName>
        <fullName evidence="11 12">Galactokinase</fullName>
        <ecNumber evidence="11 12">2.7.1.6</ecNumber>
    </recommendedName>
    <alternativeName>
        <fullName evidence="11">Galactose kinase</fullName>
    </alternativeName>
</protein>
<dbReference type="Pfam" id="PF10509">
    <property type="entry name" value="GalKase_gal_bdg"/>
    <property type="match status" value="1"/>
</dbReference>
<feature type="binding site" evidence="11">
    <location>
        <position position="167"/>
    </location>
    <ligand>
        <name>Mg(2+)</name>
        <dbReference type="ChEBI" id="CHEBI:18420"/>
    </ligand>
</feature>
<evidence type="ECO:0000256" key="3">
    <source>
        <dbReference type="ARBA" id="ARBA00022679"/>
    </source>
</evidence>
<comment type="subcellular location">
    <subcellularLocation>
        <location evidence="11">Cytoplasm</location>
    </subcellularLocation>
</comment>
<dbReference type="AlphaFoldDB" id="A0A6A9UWL8"/>
<dbReference type="InterPro" id="IPR019539">
    <property type="entry name" value="GalKase_N"/>
</dbReference>
<feature type="domain" description="Galactokinase N-terminal" evidence="15">
    <location>
        <begin position="24"/>
        <end position="66"/>
    </location>
</feature>
<dbReference type="InterPro" id="IPR022963">
    <property type="entry name" value="Galactokinase_bac"/>
</dbReference>
<dbReference type="GO" id="GO:0005524">
    <property type="term" value="F:ATP binding"/>
    <property type="evidence" value="ECO:0007669"/>
    <property type="project" value="UniProtKB-UniRule"/>
</dbReference>
<evidence type="ECO:0000313" key="17">
    <source>
        <dbReference type="Proteomes" id="UP000435304"/>
    </source>
</evidence>
<comment type="similarity">
    <text evidence="1 11">Belongs to the GHMP kinase family. GalK subfamily.</text>
</comment>
<dbReference type="FunFam" id="3.30.230.10:FF:000017">
    <property type="entry name" value="Galactokinase"/>
    <property type="match status" value="1"/>
</dbReference>
<feature type="site" description="Transition state stabilizer" evidence="11">
    <location>
        <position position="36"/>
    </location>
</feature>
<comment type="pathway">
    <text evidence="11">Carbohydrate metabolism; galactose metabolism.</text>
</comment>
<dbReference type="PRINTS" id="PR00959">
    <property type="entry name" value="MEVGALKINASE"/>
</dbReference>
<comment type="catalytic activity">
    <reaction evidence="11">
        <text>alpha-D-galactose + ATP = alpha-D-galactose 1-phosphate + ADP + H(+)</text>
        <dbReference type="Rhea" id="RHEA:13553"/>
        <dbReference type="ChEBI" id="CHEBI:15378"/>
        <dbReference type="ChEBI" id="CHEBI:28061"/>
        <dbReference type="ChEBI" id="CHEBI:30616"/>
        <dbReference type="ChEBI" id="CHEBI:58336"/>
        <dbReference type="ChEBI" id="CHEBI:456216"/>
        <dbReference type="EC" id="2.7.1.6"/>
    </reaction>
</comment>
<dbReference type="GO" id="GO:0004335">
    <property type="term" value="F:galactokinase activity"/>
    <property type="evidence" value="ECO:0007669"/>
    <property type="project" value="UniProtKB-UniRule"/>
</dbReference>
<keyword evidence="5 11" id="KW-0547">Nucleotide-binding</keyword>
<keyword evidence="6 11" id="KW-0418">Kinase</keyword>
<evidence type="ECO:0000259" key="14">
    <source>
        <dbReference type="Pfam" id="PF08544"/>
    </source>
</evidence>
<evidence type="ECO:0000259" key="13">
    <source>
        <dbReference type="Pfam" id="PF00288"/>
    </source>
</evidence>
<dbReference type="InterPro" id="IPR013750">
    <property type="entry name" value="GHMP_kinase_C_dom"/>
</dbReference>
<sequence length="388" mass="41015">MTTSAALRTRTVEELVQQATDLLGEAPDGVWAAPGRVNLIGEHTDYNDGFVMPFALPHRALVAGRRRDDEQWRIVSLDLEESHSLGVDDLVPGSPGWQSYLAGVVWALRDAGHVVGGADLVLSSDVPLGAGLSSSAALECATLAAMADLYGLSIEPLERARLARRAENAYVGAPTGLLDQAASTLCAEGQALFLDCRSGEVEQVPFAPSAGGLEMLVLDTRVTHSHVDGEYGERRRSCEQAAEQLGVAALRDVTDLDDALARLDDEVVRRRVRHVVTENARVLQAVEVLREGRLDALAPLLDASHTSMRDDYEITVPAVDLAVETARSAGALGARMTGGGFGGCIIALVPEGSSDAVGEQVAAAFAGAGHERPRWFTAQPSAGARRVG</sequence>
<dbReference type="Gene3D" id="3.30.230.10">
    <property type="match status" value="1"/>
</dbReference>
<dbReference type="InterPro" id="IPR020568">
    <property type="entry name" value="Ribosomal_Su5_D2-typ_SF"/>
</dbReference>
<dbReference type="PROSITE" id="PS00627">
    <property type="entry name" value="GHMP_KINASES_ATP"/>
    <property type="match status" value="1"/>
</dbReference>
<dbReference type="EMBL" id="WPCU01000005">
    <property type="protein sequence ID" value="MVA76065.1"/>
    <property type="molecule type" value="Genomic_DNA"/>
</dbReference>
<dbReference type="PROSITE" id="PS00106">
    <property type="entry name" value="GALACTOKINASE"/>
    <property type="match status" value="1"/>
</dbReference>
<keyword evidence="7 11" id="KW-0067">ATP-binding</keyword>
<keyword evidence="8 11" id="KW-0460">Magnesium</keyword>
<dbReference type="NCBIfam" id="TIGR00131">
    <property type="entry name" value="gal_kin"/>
    <property type="match status" value="1"/>
</dbReference>
<dbReference type="EC" id="2.7.1.6" evidence="11 12"/>
<dbReference type="Pfam" id="PF08544">
    <property type="entry name" value="GHMP_kinases_C"/>
    <property type="match status" value="1"/>
</dbReference>
<dbReference type="GO" id="GO:0006012">
    <property type="term" value="P:galactose metabolic process"/>
    <property type="evidence" value="ECO:0007669"/>
    <property type="project" value="UniProtKB-UniRule"/>
</dbReference>
<dbReference type="InterPro" id="IPR006206">
    <property type="entry name" value="Mevalonate/galactokinase"/>
</dbReference>
<dbReference type="Gene3D" id="3.30.70.890">
    <property type="entry name" value="GHMP kinase, C-terminal domain"/>
    <property type="match status" value="1"/>
</dbReference>
<keyword evidence="9 11" id="KW-0299">Galactose metabolism</keyword>
<feature type="binding site" evidence="11">
    <location>
        <position position="76"/>
    </location>
    <ligand>
        <name>ATP</name>
        <dbReference type="ChEBI" id="CHEBI:30616"/>
    </ligand>
</feature>
<proteinExistence type="inferred from homology"/>
<dbReference type="InterPro" id="IPR006203">
    <property type="entry name" value="GHMP_knse_ATP-bd_CS"/>
</dbReference>
<dbReference type="Proteomes" id="UP000435304">
    <property type="component" value="Unassembled WGS sequence"/>
</dbReference>
<feature type="binding site" evidence="11">
    <location>
        <position position="231"/>
    </location>
    <ligand>
        <name>substrate</name>
    </ligand>
</feature>
<keyword evidence="4 11" id="KW-0479">Metal-binding</keyword>
<reference evidence="16 17" key="1">
    <citation type="submission" date="2019-12" db="EMBL/GenBank/DDBJ databases">
        <title>Auraticoccus cholistani sp. nov., an actinomycete isolated from soil of Cholistan desert.</title>
        <authorList>
            <person name="Cheema M.T."/>
        </authorList>
    </citation>
    <scope>NUCLEOTIDE SEQUENCE [LARGE SCALE GENOMIC DNA]</scope>
    <source>
        <strain evidence="16 17">F435</strain>
    </source>
</reference>
<evidence type="ECO:0000256" key="7">
    <source>
        <dbReference type="ARBA" id="ARBA00022840"/>
    </source>
</evidence>
<dbReference type="InterPro" id="IPR006204">
    <property type="entry name" value="GHMP_kinase_N_dom"/>
</dbReference>
<feature type="domain" description="GHMP kinase C-terminal" evidence="14">
    <location>
        <begin position="286"/>
        <end position="366"/>
    </location>
</feature>
<evidence type="ECO:0000256" key="10">
    <source>
        <dbReference type="ARBA" id="ARBA00023277"/>
    </source>
</evidence>
<evidence type="ECO:0000256" key="11">
    <source>
        <dbReference type="HAMAP-Rule" id="MF_00246"/>
    </source>
</evidence>
<evidence type="ECO:0000256" key="8">
    <source>
        <dbReference type="ARBA" id="ARBA00022842"/>
    </source>
</evidence>
<evidence type="ECO:0000259" key="15">
    <source>
        <dbReference type="Pfam" id="PF10509"/>
    </source>
</evidence>